<organism evidence="1 2">
    <name type="scientific">Hyalomma asiaticum</name>
    <name type="common">Tick</name>
    <dbReference type="NCBI Taxonomy" id="266040"/>
    <lineage>
        <taxon>Eukaryota</taxon>
        <taxon>Metazoa</taxon>
        <taxon>Ecdysozoa</taxon>
        <taxon>Arthropoda</taxon>
        <taxon>Chelicerata</taxon>
        <taxon>Arachnida</taxon>
        <taxon>Acari</taxon>
        <taxon>Parasitiformes</taxon>
        <taxon>Ixodida</taxon>
        <taxon>Ixodoidea</taxon>
        <taxon>Ixodidae</taxon>
        <taxon>Hyalomminae</taxon>
        <taxon>Hyalomma</taxon>
    </lineage>
</organism>
<sequence length="202" mass="22323">MPLSLSLSKEPQCLEPAAACGRRARGPRRRRHGALRPKKTDRACARSAALAATVKSLAPPLSRPPPPHPSAPRDRVCVRPTAARSLLPPLRTVHFFSFPSLVAGQARRGAAAAGYRRCRKRSRGTRWFGWVLISHCLSSSWRSGEDRYCARRRRRSLGTARRSSMAAGDHRSPSSRRRWGPGLSCFGRRRPYSEAAESSSSS</sequence>
<reference evidence="1" key="1">
    <citation type="submission" date="2020-05" db="EMBL/GenBank/DDBJ databases">
        <title>Large-scale comparative analyses of tick genomes elucidate their genetic diversity and vector capacities.</title>
        <authorList>
            <person name="Jia N."/>
            <person name="Wang J."/>
            <person name="Shi W."/>
            <person name="Du L."/>
            <person name="Sun Y."/>
            <person name="Zhan W."/>
            <person name="Jiang J."/>
            <person name="Wang Q."/>
            <person name="Zhang B."/>
            <person name="Ji P."/>
            <person name="Sakyi L.B."/>
            <person name="Cui X."/>
            <person name="Yuan T."/>
            <person name="Jiang B."/>
            <person name="Yang W."/>
            <person name="Lam T.T.-Y."/>
            <person name="Chang Q."/>
            <person name="Ding S."/>
            <person name="Wang X."/>
            <person name="Zhu J."/>
            <person name="Ruan X."/>
            <person name="Zhao L."/>
            <person name="Wei J."/>
            <person name="Que T."/>
            <person name="Du C."/>
            <person name="Cheng J."/>
            <person name="Dai P."/>
            <person name="Han X."/>
            <person name="Huang E."/>
            <person name="Gao Y."/>
            <person name="Liu J."/>
            <person name="Shao H."/>
            <person name="Ye R."/>
            <person name="Li L."/>
            <person name="Wei W."/>
            <person name="Wang X."/>
            <person name="Wang C."/>
            <person name="Yang T."/>
            <person name="Huo Q."/>
            <person name="Li W."/>
            <person name="Guo W."/>
            <person name="Chen H."/>
            <person name="Zhou L."/>
            <person name="Ni X."/>
            <person name="Tian J."/>
            <person name="Zhou Y."/>
            <person name="Sheng Y."/>
            <person name="Liu T."/>
            <person name="Pan Y."/>
            <person name="Xia L."/>
            <person name="Li J."/>
            <person name="Zhao F."/>
            <person name="Cao W."/>
        </authorList>
    </citation>
    <scope>NUCLEOTIDE SEQUENCE</scope>
    <source>
        <strain evidence="1">Hyas-2018</strain>
    </source>
</reference>
<evidence type="ECO:0000313" key="2">
    <source>
        <dbReference type="Proteomes" id="UP000821845"/>
    </source>
</evidence>
<keyword evidence="2" id="KW-1185">Reference proteome</keyword>
<evidence type="ECO:0000313" key="1">
    <source>
        <dbReference type="EMBL" id="KAH6940782.1"/>
    </source>
</evidence>
<comment type="caution">
    <text evidence="1">The sequence shown here is derived from an EMBL/GenBank/DDBJ whole genome shotgun (WGS) entry which is preliminary data.</text>
</comment>
<dbReference type="EMBL" id="CM023491">
    <property type="protein sequence ID" value="KAH6940782.1"/>
    <property type="molecule type" value="Genomic_DNA"/>
</dbReference>
<protein>
    <submittedName>
        <fullName evidence="1">Uncharacterized protein</fullName>
    </submittedName>
</protein>
<gene>
    <name evidence="1" type="ORF">HPB50_006549</name>
</gene>
<dbReference type="Proteomes" id="UP000821845">
    <property type="component" value="Chromosome 11"/>
</dbReference>
<proteinExistence type="predicted"/>
<name>A0ACB7T3A7_HYAAI</name>
<accession>A0ACB7T3A7</accession>